<dbReference type="PANTHER" id="PTHR43295:SF9">
    <property type="entry name" value="BIOSYNTHETIC ARGININE DECARBOXYLASE"/>
    <property type="match status" value="1"/>
</dbReference>
<dbReference type="GO" id="GO:0008792">
    <property type="term" value="F:arginine decarboxylase activity"/>
    <property type="evidence" value="ECO:0007669"/>
    <property type="project" value="UniProtKB-EC"/>
</dbReference>
<organism evidence="4">
    <name type="scientific">hydrothermal vent metagenome</name>
    <dbReference type="NCBI Taxonomy" id="652676"/>
    <lineage>
        <taxon>unclassified sequences</taxon>
        <taxon>metagenomes</taxon>
        <taxon>ecological metagenomes</taxon>
    </lineage>
</organism>
<protein>
    <submittedName>
        <fullName evidence="4">Biosynthetic arginine decarboxylase</fullName>
        <ecNumber evidence="4">4.1.1.19</ecNumber>
    </submittedName>
</protein>
<dbReference type="GO" id="GO:0008295">
    <property type="term" value="P:spermidine biosynthetic process"/>
    <property type="evidence" value="ECO:0007669"/>
    <property type="project" value="InterPro"/>
</dbReference>
<dbReference type="InterPro" id="IPR002985">
    <property type="entry name" value="Arg_decrbxlase"/>
</dbReference>
<dbReference type="Gene3D" id="2.40.37.10">
    <property type="entry name" value="Lyase, Ornithine Decarboxylase, Chain A, domain 1"/>
    <property type="match status" value="1"/>
</dbReference>
<comment type="cofactor">
    <cofactor evidence="1">
        <name>pyridoxal 5'-phosphate</name>
        <dbReference type="ChEBI" id="CHEBI:597326"/>
    </cofactor>
</comment>
<evidence type="ECO:0000259" key="3">
    <source>
        <dbReference type="Pfam" id="PF17944"/>
    </source>
</evidence>
<proteinExistence type="predicted"/>
<dbReference type="EMBL" id="UOGG01000097">
    <property type="protein sequence ID" value="VAX30064.1"/>
    <property type="molecule type" value="Genomic_DNA"/>
</dbReference>
<name>A0A3B1D1I6_9ZZZZ</name>
<evidence type="ECO:0000313" key="4">
    <source>
        <dbReference type="EMBL" id="VAX30064.1"/>
    </source>
</evidence>
<accession>A0A3B1D1I6</accession>
<dbReference type="InterPro" id="IPR041128">
    <property type="entry name" value="Arg_decarbox_C"/>
</dbReference>
<reference evidence="4" key="1">
    <citation type="submission" date="2018-06" db="EMBL/GenBank/DDBJ databases">
        <authorList>
            <person name="Zhirakovskaya E."/>
        </authorList>
    </citation>
    <scope>NUCLEOTIDE SEQUENCE</scope>
</reference>
<feature type="domain" description="Arginine decarboxylase C-terminal helical" evidence="3">
    <location>
        <begin position="94"/>
        <end position="147"/>
    </location>
</feature>
<gene>
    <name evidence="4" type="ORF">MNBD_NITROSPINAE05-215</name>
</gene>
<dbReference type="Gene3D" id="1.10.287.3440">
    <property type="match status" value="1"/>
</dbReference>
<keyword evidence="4" id="KW-0456">Lyase</keyword>
<dbReference type="GO" id="GO:0006527">
    <property type="term" value="P:L-arginine catabolic process"/>
    <property type="evidence" value="ECO:0007669"/>
    <property type="project" value="InterPro"/>
</dbReference>
<dbReference type="InterPro" id="IPR009006">
    <property type="entry name" value="Ala_racemase/Decarboxylase_C"/>
</dbReference>
<feature type="non-terminal residue" evidence="4">
    <location>
        <position position="1"/>
    </location>
</feature>
<evidence type="ECO:0000256" key="1">
    <source>
        <dbReference type="ARBA" id="ARBA00001933"/>
    </source>
</evidence>
<dbReference type="Pfam" id="PF17944">
    <property type="entry name" value="Arg_decarbox_C"/>
    <property type="match status" value="1"/>
</dbReference>
<dbReference type="PANTHER" id="PTHR43295">
    <property type="entry name" value="ARGININE DECARBOXYLASE"/>
    <property type="match status" value="1"/>
</dbReference>
<keyword evidence="2" id="KW-0663">Pyridoxal phosphate</keyword>
<dbReference type="EC" id="4.1.1.19" evidence="4"/>
<sequence length="153" mass="16933">DEEPDREATLEDLTCDSDGRIDTFIGNHRGTEKSLRVHSIEPGESYQLGIFLIGAYQEILGDMHNLFGDTNTVHVSLNEDGSLNYEQIIEGEDVTDVLDYVQFKGDELAGRVAGFLIASVEKGTLTQEEADDYLALYKEGLNGYTYLVKPPPA</sequence>
<evidence type="ECO:0000256" key="2">
    <source>
        <dbReference type="ARBA" id="ARBA00022898"/>
    </source>
</evidence>
<dbReference type="AlphaFoldDB" id="A0A3B1D1I6"/>